<evidence type="ECO:0000256" key="3">
    <source>
        <dbReference type="ARBA" id="ARBA00023004"/>
    </source>
</evidence>
<dbReference type="PANTHER" id="PTHR10293:SF16">
    <property type="entry name" value="GLUTAREDOXIN-RELATED PROTEIN 5, MITOCHONDRIAL"/>
    <property type="match status" value="1"/>
</dbReference>
<reference evidence="7 8" key="1">
    <citation type="journal article" date="2015" name="Stand. Genomic Sci.">
        <title>Genomic Encyclopedia of Bacterial and Archaeal Type Strains, Phase III: the genomes of soil and plant-associated and newly described type strains.</title>
        <authorList>
            <person name="Whitman W.B."/>
            <person name="Woyke T."/>
            <person name="Klenk H.P."/>
            <person name="Zhou Y."/>
            <person name="Lilburn T.G."/>
            <person name="Beck B.J."/>
            <person name="De Vos P."/>
            <person name="Vandamme P."/>
            <person name="Eisen J.A."/>
            <person name="Garrity G."/>
            <person name="Hugenholtz P."/>
            <person name="Kyrpides N.C."/>
        </authorList>
    </citation>
    <scope>NUCLEOTIDE SEQUENCE [LARGE SCALE GENOMIC DNA]</scope>
    <source>
        <strain evidence="7 8">CGMCC 1.10821</strain>
    </source>
</reference>
<evidence type="ECO:0000313" key="7">
    <source>
        <dbReference type="EMBL" id="TWI05936.1"/>
    </source>
</evidence>
<evidence type="ECO:0000259" key="6">
    <source>
        <dbReference type="PROSITE" id="PS50206"/>
    </source>
</evidence>
<keyword evidence="8" id="KW-1185">Reference proteome</keyword>
<evidence type="ECO:0000256" key="1">
    <source>
        <dbReference type="ARBA" id="ARBA00022714"/>
    </source>
</evidence>
<name>A0A562LEE7_9GAMM</name>
<keyword evidence="2" id="KW-0479">Metal-binding</keyword>
<keyword evidence="4" id="KW-0411">Iron-sulfur</keyword>
<dbReference type="AlphaFoldDB" id="A0A562LEE7"/>
<accession>A0A562LEE7</accession>
<organism evidence="7 8">
    <name type="scientific">Luteimonas cucumeris</name>
    <dbReference type="NCBI Taxonomy" id="985012"/>
    <lineage>
        <taxon>Bacteria</taxon>
        <taxon>Pseudomonadati</taxon>
        <taxon>Pseudomonadota</taxon>
        <taxon>Gammaproteobacteria</taxon>
        <taxon>Lysobacterales</taxon>
        <taxon>Lysobacteraceae</taxon>
        <taxon>Luteimonas</taxon>
    </lineage>
</organism>
<dbReference type="EMBL" id="VLKN01000001">
    <property type="protein sequence ID" value="TWI05936.1"/>
    <property type="molecule type" value="Genomic_DNA"/>
</dbReference>
<dbReference type="GO" id="GO:0046872">
    <property type="term" value="F:metal ion binding"/>
    <property type="evidence" value="ECO:0007669"/>
    <property type="project" value="UniProtKB-KW"/>
</dbReference>
<comment type="caution">
    <text evidence="7">The sequence shown here is derived from an EMBL/GenBank/DDBJ whole genome shotgun (WGS) entry which is preliminary data.</text>
</comment>
<evidence type="ECO:0000256" key="4">
    <source>
        <dbReference type="ARBA" id="ARBA00023014"/>
    </source>
</evidence>
<dbReference type="PROSITE" id="PS50206">
    <property type="entry name" value="RHODANESE_3"/>
    <property type="match status" value="1"/>
</dbReference>
<evidence type="ECO:0000313" key="8">
    <source>
        <dbReference type="Proteomes" id="UP000315167"/>
    </source>
</evidence>
<dbReference type="OrthoDB" id="9804115at2"/>
<dbReference type="InterPro" id="IPR001763">
    <property type="entry name" value="Rhodanese-like_dom"/>
</dbReference>
<dbReference type="InterPro" id="IPR033658">
    <property type="entry name" value="GRX_PICOT-like"/>
</dbReference>
<dbReference type="SMART" id="SM00450">
    <property type="entry name" value="RHOD"/>
    <property type="match status" value="1"/>
</dbReference>
<gene>
    <name evidence="7" type="ORF">IP90_00198</name>
</gene>
<dbReference type="PROSITE" id="PS51354">
    <property type="entry name" value="GLUTAREDOXIN_2"/>
    <property type="match status" value="1"/>
</dbReference>
<dbReference type="Gene3D" id="3.40.250.10">
    <property type="entry name" value="Rhodanese-like domain"/>
    <property type="match status" value="1"/>
</dbReference>
<dbReference type="Gene3D" id="3.40.30.10">
    <property type="entry name" value="Glutaredoxin"/>
    <property type="match status" value="1"/>
</dbReference>
<dbReference type="NCBIfam" id="TIGR00365">
    <property type="entry name" value="Grx4 family monothiol glutaredoxin"/>
    <property type="match status" value="1"/>
</dbReference>
<keyword evidence="3" id="KW-0408">Iron</keyword>
<proteinExistence type="predicted"/>
<keyword evidence="1" id="KW-0001">2Fe-2S</keyword>
<evidence type="ECO:0000256" key="5">
    <source>
        <dbReference type="ARBA" id="ARBA00023284"/>
    </source>
</evidence>
<keyword evidence="5" id="KW-0676">Redox-active center</keyword>
<dbReference type="InterPro" id="IPR036249">
    <property type="entry name" value="Thioredoxin-like_sf"/>
</dbReference>
<dbReference type="InterPro" id="IPR036873">
    <property type="entry name" value="Rhodanese-like_dom_sf"/>
</dbReference>
<feature type="domain" description="Rhodanese" evidence="6">
    <location>
        <begin position="219"/>
        <end position="307"/>
    </location>
</feature>
<protein>
    <submittedName>
        <fullName evidence="7">Monothiol glutaredoxin</fullName>
    </submittedName>
</protein>
<dbReference type="InterPro" id="IPR035903">
    <property type="entry name" value="HesB-like_dom_sf"/>
</dbReference>
<dbReference type="CDD" id="cd03028">
    <property type="entry name" value="GRX_PICOT_like"/>
    <property type="match status" value="1"/>
</dbReference>
<dbReference type="SUPFAM" id="SSF52833">
    <property type="entry name" value="Thioredoxin-like"/>
    <property type="match status" value="1"/>
</dbReference>
<sequence>MALDPALRQRIETLLQSNRVVLFMKGSPAAPQCGFSAKAVGALDALGVDYAHSDVLADDEIREGIKAYGDWPTIPQLYIDGQLVGGSDIIEQMANSGELHGALGLPPPDRTPPVINLTPAAAKMLRDAIDDAGGEVVVKLEIDKNFRTRLQLAQDDPNAVTAEVEGVRVQFDVAGARRADGLTIDWADDARGRGLVIDNPNAPSPVRALSPGEANARIADGSLTLVDVRPPDERAQAAVAVAFETLDGDGIERLRALPKNTALAFLCHHGGRSAQAAEHFRGLGFSDVYNVEGGIDAWANDVDASLPRY</sequence>
<dbReference type="Pfam" id="PF00581">
    <property type="entry name" value="Rhodanese"/>
    <property type="match status" value="1"/>
</dbReference>
<dbReference type="RefSeq" id="WP_144897744.1">
    <property type="nucleotide sequence ID" value="NZ_VLKN01000001.1"/>
</dbReference>
<dbReference type="Gene3D" id="2.60.300.12">
    <property type="entry name" value="HesB-like domain"/>
    <property type="match status" value="1"/>
</dbReference>
<dbReference type="SUPFAM" id="SSF52821">
    <property type="entry name" value="Rhodanese/Cell cycle control phosphatase"/>
    <property type="match status" value="1"/>
</dbReference>
<dbReference type="GO" id="GO:0051537">
    <property type="term" value="F:2 iron, 2 sulfur cluster binding"/>
    <property type="evidence" value="ECO:0007669"/>
    <property type="project" value="UniProtKB-KW"/>
</dbReference>
<dbReference type="CDD" id="cd00158">
    <property type="entry name" value="RHOD"/>
    <property type="match status" value="1"/>
</dbReference>
<dbReference type="PANTHER" id="PTHR10293">
    <property type="entry name" value="GLUTAREDOXIN FAMILY MEMBER"/>
    <property type="match status" value="1"/>
</dbReference>
<dbReference type="SUPFAM" id="SSF89360">
    <property type="entry name" value="HesB-like domain"/>
    <property type="match status" value="1"/>
</dbReference>
<evidence type="ECO:0000256" key="2">
    <source>
        <dbReference type="ARBA" id="ARBA00022723"/>
    </source>
</evidence>
<dbReference type="Pfam" id="PF00462">
    <property type="entry name" value="Glutaredoxin"/>
    <property type="match status" value="1"/>
</dbReference>
<dbReference type="InterPro" id="IPR004480">
    <property type="entry name" value="Monothiol_GRX-rel"/>
</dbReference>
<dbReference type="InterPro" id="IPR002109">
    <property type="entry name" value="Glutaredoxin"/>
</dbReference>
<dbReference type="Proteomes" id="UP000315167">
    <property type="component" value="Unassembled WGS sequence"/>
</dbReference>